<dbReference type="Proteomes" id="UP001341840">
    <property type="component" value="Unassembled WGS sequence"/>
</dbReference>
<evidence type="ECO:0000313" key="2">
    <source>
        <dbReference type="Proteomes" id="UP001341840"/>
    </source>
</evidence>
<organism evidence="1 2">
    <name type="scientific">Stylosanthes scabra</name>
    <dbReference type="NCBI Taxonomy" id="79078"/>
    <lineage>
        <taxon>Eukaryota</taxon>
        <taxon>Viridiplantae</taxon>
        <taxon>Streptophyta</taxon>
        <taxon>Embryophyta</taxon>
        <taxon>Tracheophyta</taxon>
        <taxon>Spermatophyta</taxon>
        <taxon>Magnoliopsida</taxon>
        <taxon>eudicotyledons</taxon>
        <taxon>Gunneridae</taxon>
        <taxon>Pentapetalae</taxon>
        <taxon>rosids</taxon>
        <taxon>fabids</taxon>
        <taxon>Fabales</taxon>
        <taxon>Fabaceae</taxon>
        <taxon>Papilionoideae</taxon>
        <taxon>50 kb inversion clade</taxon>
        <taxon>dalbergioids sensu lato</taxon>
        <taxon>Dalbergieae</taxon>
        <taxon>Pterocarpus clade</taxon>
        <taxon>Stylosanthes</taxon>
    </lineage>
</organism>
<sequence length="172" mass="19508">QMNTAPQPLSYNDLDDMSLIAFTFGLGDEQGDEIITVEVGKGVKAEISLEFKEPKGISIVEGMVTMGRVKDEAKEEWVVSVPFPQVEGKHSQIQSGKLPQVNPFIEPIIYEEKGQDPMNKIDECLHQEIKESHWMWDNRKKRSKGTHEIGVEKKTTKPKAFNVVIKDSRKLE</sequence>
<name>A0ABU6YE55_9FABA</name>
<accession>A0ABU6YE55</accession>
<comment type="caution">
    <text evidence="1">The sequence shown here is derived from an EMBL/GenBank/DDBJ whole genome shotgun (WGS) entry which is preliminary data.</text>
</comment>
<feature type="non-terminal residue" evidence="1">
    <location>
        <position position="1"/>
    </location>
</feature>
<protein>
    <submittedName>
        <fullName evidence="1">Uncharacterized protein</fullName>
    </submittedName>
</protein>
<evidence type="ECO:0000313" key="1">
    <source>
        <dbReference type="EMBL" id="MED6208354.1"/>
    </source>
</evidence>
<keyword evidence="2" id="KW-1185">Reference proteome</keyword>
<gene>
    <name evidence="1" type="ORF">PIB30_044245</name>
</gene>
<reference evidence="1 2" key="1">
    <citation type="journal article" date="2023" name="Plants (Basel)">
        <title>Bridging the Gap: Combining Genomics and Transcriptomics Approaches to Understand Stylosanthes scabra, an Orphan Legume from the Brazilian Caatinga.</title>
        <authorList>
            <person name="Ferreira-Neto J.R.C."/>
            <person name="da Silva M.D."/>
            <person name="Binneck E."/>
            <person name="de Melo N.F."/>
            <person name="da Silva R.H."/>
            <person name="de Melo A.L.T.M."/>
            <person name="Pandolfi V."/>
            <person name="Bustamante F.O."/>
            <person name="Brasileiro-Vidal A.C."/>
            <person name="Benko-Iseppon A.M."/>
        </authorList>
    </citation>
    <scope>NUCLEOTIDE SEQUENCE [LARGE SCALE GENOMIC DNA]</scope>
    <source>
        <tissue evidence="1">Leaves</tissue>
    </source>
</reference>
<proteinExistence type="predicted"/>
<dbReference type="EMBL" id="JASCZI010241918">
    <property type="protein sequence ID" value="MED6208354.1"/>
    <property type="molecule type" value="Genomic_DNA"/>
</dbReference>